<feature type="region of interest" description="Disordered" evidence="7">
    <location>
        <begin position="928"/>
        <end position="950"/>
    </location>
</feature>
<evidence type="ECO:0000256" key="5">
    <source>
        <dbReference type="ARBA" id="ARBA00023180"/>
    </source>
</evidence>
<feature type="region of interest" description="Disordered" evidence="7">
    <location>
        <begin position="1193"/>
        <end position="1381"/>
    </location>
</feature>
<dbReference type="Pfam" id="PF13927">
    <property type="entry name" value="Ig_3"/>
    <property type="match status" value="2"/>
</dbReference>
<dbReference type="SUPFAM" id="SSF48726">
    <property type="entry name" value="Immunoglobulin"/>
    <property type="match status" value="4"/>
</dbReference>
<reference evidence="11 12" key="1">
    <citation type="submission" date="2022-05" db="EMBL/GenBank/DDBJ databases">
        <authorList>
            <consortium name="Genoscope - CEA"/>
            <person name="William W."/>
        </authorList>
    </citation>
    <scope>NUCLEOTIDE SEQUENCE [LARGE SCALE GENOMIC DNA]</scope>
</reference>
<evidence type="ECO:0000259" key="9">
    <source>
        <dbReference type="PROSITE" id="PS50835"/>
    </source>
</evidence>
<dbReference type="EMBL" id="CALNXJ010000039">
    <property type="protein sequence ID" value="CAH3144590.1"/>
    <property type="molecule type" value="Genomic_DNA"/>
</dbReference>
<dbReference type="FunFam" id="2.60.40.10:FF:000004">
    <property type="entry name" value="DCC isoform 1"/>
    <property type="match status" value="1"/>
</dbReference>
<feature type="region of interest" description="Disordered" evidence="7">
    <location>
        <begin position="1143"/>
        <end position="1177"/>
    </location>
</feature>
<feature type="domain" description="Fibronectin type-III" evidence="10">
    <location>
        <begin position="940"/>
        <end position="1039"/>
    </location>
</feature>
<dbReference type="InterPro" id="IPR036116">
    <property type="entry name" value="FN3_sf"/>
</dbReference>
<gene>
    <name evidence="11" type="ORF">PMEA_00021137</name>
</gene>
<feature type="compositionally biased region" description="Pro residues" evidence="7">
    <location>
        <begin position="1310"/>
        <end position="1325"/>
    </location>
</feature>
<comment type="subcellular location">
    <subcellularLocation>
        <location evidence="1">Membrane</location>
    </subcellularLocation>
</comment>
<dbReference type="SMART" id="SM00060">
    <property type="entry name" value="FN3"/>
    <property type="match status" value="6"/>
</dbReference>
<dbReference type="InterPro" id="IPR036179">
    <property type="entry name" value="Ig-like_dom_sf"/>
</dbReference>
<dbReference type="GO" id="GO:0016020">
    <property type="term" value="C:membrane"/>
    <property type="evidence" value="ECO:0007669"/>
    <property type="project" value="UniProtKB-SubCell"/>
</dbReference>
<keyword evidence="2" id="KW-0677">Repeat</keyword>
<keyword evidence="3 8" id="KW-0472">Membrane</keyword>
<keyword evidence="6" id="KW-0393">Immunoglobulin domain</keyword>
<dbReference type="Pfam" id="PF00041">
    <property type="entry name" value="fn3"/>
    <property type="match status" value="5"/>
</dbReference>
<feature type="domain" description="Ig-like" evidence="9">
    <location>
        <begin position="238"/>
        <end position="323"/>
    </location>
</feature>
<dbReference type="Pfam" id="PF07679">
    <property type="entry name" value="I-set"/>
    <property type="match status" value="2"/>
</dbReference>
<dbReference type="InterPro" id="IPR013783">
    <property type="entry name" value="Ig-like_fold"/>
</dbReference>
<evidence type="ECO:0000313" key="12">
    <source>
        <dbReference type="Proteomes" id="UP001159428"/>
    </source>
</evidence>
<keyword evidence="8" id="KW-0812">Transmembrane</keyword>
<evidence type="ECO:0000256" key="4">
    <source>
        <dbReference type="ARBA" id="ARBA00023157"/>
    </source>
</evidence>
<dbReference type="FunFam" id="2.60.40.10:FF:000189">
    <property type="entry name" value="Neogenin isoform 3"/>
    <property type="match status" value="1"/>
</dbReference>
<dbReference type="PANTHER" id="PTHR44170">
    <property type="entry name" value="PROTEIN SIDEKICK"/>
    <property type="match status" value="1"/>
</dbReference>
<dbReference type="InterPro" id="IPR003599">
    <property type="entry name" value="Ig_sub"/>
</dbReference>
<feature type="region of interest" description="Disordered" evidence="7">
    <location>
        <begin position="419"/>
        <end position="449"/>
    </location>
</feature>
<keyword evidence="8" id="KW-1133">Transmembrane helix</keyword>
<dbReference type="Proteomes" id="UP001159428">
    <property type="component" value="Unassembled WGS sequence"/>
</dbReference>
<dbReference type="Gene3D" id="2.60.40.10">
    <property type="entry name" value="Immunoglobulins"/>
    <property type="match status" value="10"/>
</dbReference>
<evidence type="ECO:0000313" key="11">
    <source>
        <dbReference type="EMBL" id="CAH3144590.1"/>
    </source>
</evidence>
<feature type="region of interest" description="Disordered" evidence="7">
    <location>
        <begin position="1023"/>
        <end position="1060"/>
    </location>
</feature>
<feature type="domain" description="Ig-like" evidence="9">
    <location>
        <begin position="328"/>
        <end position="411"/>
    </location>
</feature>
<evidence type="ECO:0000256" key="8">
    <source>
        <dbReference type="SAM" id="Phobius"/>
    </source>
</evidence>
<proteinExistence type="predicted"/>
<dbReference type="InterPro" id="IPR007110">
    <property type="entry name" value="Ig-like_dom"/>
</dbReference>
<name>A0AAU9XD88_9CNID</name>
<feature type="compositionally biased region" description="Pro residues" evidence="7">
    <location>
        <begin position="1362"/>
        <end position="1371"/>
    </location>
</feature>
<dbReference type="InterPro" id="IPR003598">
    <property type="entry name" value="Ig_sub2"/>
</dbReference>
<keyword evidence="12" id="KW-1185">Reference proteome</keyword>
<feature type="domain" description="Fibronectin type-III" evidence="10">
    <location>
        <begin position="552"/>
        <end position="642"/>
    </location>
</feature>
<feature type="compositionally biased region" description="Low complexity" evidence="7">
    <location>
        <begin position="420"/>
        <end position="441"/>
    </location>
</feature>
<comment type="caution">
    <text evidence="11">The sequence shown here is derived from an EMBL/GenBank/DDBJ whole genome shotgun (WGS) entry which is preliminary data.</text>
</comment>
<feature type="domain" description="Fibronectin type-III" evidence="10">
    <location>
        <begin position="751"/>
        <end position="849"/>
    </location>
</feature>
<evidence type="ECO:0000256" key="1">
    <source>
        <dbReference type="ARBA" id="ARBA00004370"/>
    </source>
</evidence>
<dbReference type="PROSITE" id="PS50835">
    <property type="entry name" value="IG_LIKE"/>
    <property type="match status" value="4"/>
</dbReference>
<dbReference type="SUPFAM" id="SSF49265">
    <property type="entry name" value="Fibronectin type III"/>
    <property type="match status" value="4"/>
</dbReference>
<feature type="domain" description="Fibronectin type-III" evidence="10">
    <location>
        <begin position="647"/>
        <end position="749"/>
    </location>
</feature>
<dbReference type="InterPro" id="IPR013098">
    <property type="entry name" value="Ig_I-set"/>
</dbReference>
<keyword evidence="4" id="KW-1015">Disulfide bond</keyword>
<dbReference type="GO" id="GO:0098609">
    <property type="term" value="P:cell-cell adhesion"/>
    <property type="evidence" value="ECO:0007669"/>
    <property type="project" value="TreeGrafter"/>
</dbReference>
<dbReference type="SMART" id="SM00409">
    <property type="entry name" value="IG"/>
    <property type="match status" value="4"/>
</dbReference>
<evidence type="ECO:0000256" key="6">
    <source>
        <dbReference type="ARBA" id="ARBA00023319"/>
    </source>
</evidence>
<feature type="compositionally biased region" description="Basic and acidic residues" evidence="7">
    <location>
        <begin position="1168"/>
        <end position="1177"/>
    </location>
</feature>
<sequence length="1406" mass="155545">MVMLQYRCKACLLAIIQLAAISGTMFSYLPPYFIEEPSDIYVKKGRPAELHCRVGGTPKPSIIWKRNDNNLDLTSDSRRRITANGSLYFSEIIHNKTQKPDEGIYQCAASTRIQGSYHQVLSRTAQVIVAGISSKVSVISPYSRKVPLGDTSRFFCSVKHSAPKAVISWRKKGENGTISSGKHYTLIPNGALQIRNIRFEEGGDYECIAENLFTNKRHTSTDTGFIEVLPDTGFSRRPRVEVKPKDTEAVLGSEVVLECIANGSPKPRVTWLKNGSPVRLGKDYSILGESNLMIKSVTVAHAGNYTCRAVADFRKEEASAKLEVHYAPVFSMKPSDVHAHSGSDVRFKCSAHGIPKPTITWSKNGLGVGGDYIVVGDGFMLVKDLVFWDAAVYQCFAENDLGKVQATANLFVYRKGERLPTTTAPPTTTQATTVRQTTTTPTPKPRVPEKPENVVAIARSDTEILLTWEPPKATNGEIQHYRIFYSVFNPSDDSIQFKPVSTPGDQLKKSFPGLIPDTKYRFNVFAVNEAGAGAISDEVTASTYPSSQVPGKPQNLVAEAESDSSIRVTWSEPDTGPSSILRYHIMYKKAGTNGEIHESTKQQTRVLRYLDTYTKYIIEVYAVNKREMAGAKATTEATTKGGVPRVPPTDFVLKPDSTGKGLIATWKAPDPTKVNGRVSFYKIIFRKVGSKLENTTEDIPADKETYTIEDLMPSTRYEAIIAAGTDSGIGEYTKDWVRASTNVSKCEEDTTPGKPTFKKAKVLSTTILVSWKPPDNSGLVCVSSYEIRWGENAPFQYDPRRLKGDQTEYLIKGLKPNKNYVILLIAINSKGNGPDVQTKLQTLSGIEDTKPVKIVEAVSSDPREMQLSWKDEQASSSVPITYHVYHSLRKQLTYCGNTTDKKIKCSRLKPCTEYTFYVRRNDERVNASISSLTSEDKPGPPTDLTGNPDEENFTQLTLHWQPPKELNGNITKYRIFYSTDPNTPVKDWKSVLVDGSKLTEKFTGLEPGTTYYFEMQARTKKGWGRHSKRKEAATLTKSLKTEPSVATELKSPSSPDSAALAGQGKLKNKTLWIVIAAVAGITLIAIIIISVILCKKRSGDDIRRKPPTYKSVIQANGSTKKKSKEEKPPDLWINHTENLDMKPVQTVDPAPDVTNITASIPRSTGEMKPLDDSPLDHIKIDQDRSSFLNGSEADCEEFDDLPPPPPKIDSAGNPYVEYPEDSRTSTPPPSPGMSPLYPPLRASTPDNVYQPMYPKAPTPRYQMHLPRTGSCENNSLDVGDPRPPQRSRSYDPDFRAPSAKVPVFPKLHTSPPPTSPKPKAKPPVAPADDIQLPPVGFNRKTPPNGYWTPPPKYEEIFARRSNPPPSPPSSPPRDQAPEVSELDKEIAGLEGLMRDLNEITAGDYQI</sequence>
<organism evidence="11 12">
    <name type="scientific">Pocillopora meandrina</name>
    <dbReference type="NCBI Taxonomy" id="46732"/>
    <lineage>
        <taxon>Eukaryota</taxon>
        <taxon>Metazoa</taxon>
        <taxon>Cnidaria</taxon>
        <taxon>Anthozoa</taxon>
        <taxon>Hexacorallia</taxon>
        <taxon>Scleractinia</taxon>
        <taxon>Astrocoeniina</taxon>
        <taxon>Pocilloporidae</taxon>
        <taxon>Pocillopora</taxon>
    </lineage>
</organism>
<evidence type="ECO:0000256" key="2">
    <source>
        <dbReference type="ARBA" id="ARBA00022737"/>
    </source>
</evidence>
<dbReference type="FunFam" id="2.60.40.10:FF:000032">
    <property type="entry name" value="palladin isoform X1"/>
    <property type="match status" value="1"/>
</dbReference>
<dbReference type="InterPro" id="IPR003961">
    <property type="entry name" value="FN3_dom"/>
</dbReference>
<feature type="domain" description="Ig-like" evidence="9">
    <location>
        <begin position="134"/>
        <end position="220"/>
    </location>
</feature>
<evidence type="ECO:0008006" key="13">
    <source>
        <dbReference type="Google" id="ProtNLM"/>
    </source>
</evidence>
<protein>
    <recommendedName>
        <fullName evidence="13">Neogenin</fullName>
    </recommendedName>
</protein>
<dbReference type="SMART" id="SM00408">
    <property type="entry name" value="IGc2"/>
    <property type="match status" value="4"/>
</dbReference>
<feature type="transmembrane region" description="Helical" evidence="8">
    <location>
        <begin position="1071"/>
        <end position="1094"/>
    </location>
</feature>
<evidence type="ECO:0000256" key="3">
    <source>
        <dbReference type="ARBA" id="ARBA00023136"/>
    </source>
</evidence>
<accession>A0AAU9XD88</accession>
<dbReference type="PROSITE" id="PS50853">
    <property type="entry name" value="FN3"/>
    <property type="match status" value="5"/>
</dbReference>
<evidence type="ECO:0000256" key="7">
    <source>
        <dbReference type="SAM" id="MobiDB-lite"/>
    </source>
</evidence>
<keyword evidence="5" id="KW-0325">Glycoprotein</keyword>
<dbReference type="PANTHER" id="PTHR44170:SF54">
    <property type="entry name" value="FI24025P1"/>
    <property type="match status" value="1"/>
</dbReference>
<dbReference type="CDD" id="cd00063">
    <property type="entry name" value="FN3"/>
    <property type="match status" value="5"/>
</dbReference>
<feature type="domain" description="Ig-like" evidence="9">
    <location>
        <begin position="31"/>
        <end position="126"/>
    </location>
</feature>
<evidence type="ECO:0000259" key="10">
    <source>
        <dbReference type="PROSITE" id="PS50853"/>
    </source>
</evidence>
<feature type="domain" description="Fibronectin type-III" evidence="10">
    <location>
        <begin position="450"/>
        <end position="546"/>
    </location>
</feature>
<feature type="compositionally biased region" description="Pro residues" evidence="7">
    <location>
        <begin position="1226"/>
        <end position="1238"/>
    </location>
</feature>